<accession>A0A2Y8ZR63</accession>
<dbReference type="EMBL" id="UESZ01000001">
    <property type="protein sequence ID" value="SSA32809.1"/>
    <property type="molecule type" value="Genomic_DNA"/>
</dbReference>
<proteinExistence type="predicted"/>
<feature type="domain" description="Dienelactone hydrolase" evidence="1">
    <location>
        <begin position="3"/>
        <end position="189"/>
    </location>
</feature>
<reference evidence="3" key="1">
    <citation type="submission" date="2016-10" db="EMBL/GenBank/DDBJ databases">
        <authorList>
            <person name="Varghese N."/>
            <person name="Submissions S."/>
        </authorList>
    </citation>
    <scope>NUCLEOTIDE SEQUENCE [LARGE SCALE GENOMIC DNA]</scope>
    <source>
        <strain evidence="3">DSM 22951</strain>
    </source>
</reference>
<keyword evidence="2" id="KW-0378">Hydrolase</keyword>
<dbReference type="AlphaFoldDB" id="A0A2Y8ZR63"/>
<dbReference type="PANTHER" id="PTHR46623:SF6">
    <property type="entry name" value="ALPHA_BETA-HYDROLASES SUPERFAMILY PROTEIN"/>
    <property type="match status" value="1"/>
</dbReference>
<dbReference type="GO" id="GO:0016787">
    <property type="term" value="F:hydrolase activity"/>
    <property type="evidence" value="ECO:0007669"/>
    <property type="project" value="UniProtKB-KW"/>
</dbReference>
<dbReference type="Pfam" id="PF01738">
    <property type="entry name" value="DLH"/>
    <property type="match status" value="1"/>
</dbReference>
<dbReference type="OrthoDB" id="2834584at2"/>
<dbReference type="Proteomes" id="UP000250028">
    <property type="component" value="Unassembled WGS sequence"/>
</dbReference>
<dbReference type="InterPro" id="IPR002925">
    <property type="entry name" value="Dienelactn_hydro"/>
</dbReference>
<dbReference type="RefSeq" id="WP_109688251.1">
    <property type="nucleotide sequence ID" value="NZ_QGDN01000001.1"/>
</dbReference>
<evidence type="ECO:0000313" key="3">
    <source>
        <dbReference type="Proteomes" id="UP000250028"/>
    </source>
</evidence>
<protein>
    <submittedName>
        <fullName evidence="2">Dienelactone hydrolase</fullName>
    </submittedName>
</protein>
<dbReference type="SUPFAM" id="SSF53474">
    <property type="entry name" value="alpha/beta-Hydrolases"/>
    <property type="match status" value="1"/>
</dbReference>
<keyword evidence="3" id="KW-1185">Reference proteome</keyword>
<dbReference type="Gene3D" id="3.40.50.1820">
    <property type="entry name" value="alpha/beta hydrolase"/>
    <property type="match status" value="1"/>
</dbReference>
<organism evidence="2 3">
    <name type="scientific">Branchiibius hedensis</name>
    <dbReference type="NCBI Taxonomy" id="672460"/>
    <lineage>
        <taxon>Bacteria</taxon>
        <taxon>Bacillati</taxon>
        <taxon>Actinomycetota</taxon>
        <taxon>Actinomycetes</taxon>
        <taxon>Micrococcales</taxon>
        <taxon>Dermacoccaceae</taxon>
        <taxon>Branchiibius</taxon>
    </lineage>
</organism>
<dbReference type="InterPro" id="IPR029058">
    <property type="entry name" value="AB_hydrolase_fold"/>
</dbReference>
<evidence type="ECO:0000259" key="1">
    <source>
        <dbReference type="Pfam" id="PF01738"/>
    </source>
</evidence>
<gene>
    <name evidence="2" type="ORF">SAMN04489750_0074</name>
</gene>
<sequence>MATVVLFHHVLGLTTGVTELADRWRAAGHTVHTPDFFDGRTFATIPEGFEFSKSFNTDALADAAVAGLPSDVVYAGISMGGGQAQRLAQTRPGARAAVLLETCFPITGEWAFGPWPQGVPAQIHGMDDDEFFAHEGDLDSARELVASGADAEVFLYPGDAHLFEDSSLPQYDSTATDLLVERVLGFLARV</sequence>
<evidence type="ECO:0000313" key="2">
    <source>
        <dbReference type="EMBL" id="SSA32809.1"/>
    </source>
</evidence>
<dbReference type="PANTHER" id="PTHR46623">
    <property type="entry name" value="CARBOXYMETHYLENEBUTENOLIDASE-RELATED"/>
    <property type="match status" value="1"/>
</dbReference>
<dbReference type="InterPro" id="IPR051049">
    <property type="entry name" value="Dienelactone_hydrolase-like"/>
</dbReference>
<name>A0A2Y8ZR63_9MICO</name>